<dbReference type="SUPFAM" id="SSF53756">
    <property type="entry name" value="UDP-Glycosyltransferase/glycogen phosphorylase"/>
    <property type="match status" value="1"/>
</dbReference>
<dbReference type="InterPro" id="IPR010610">
    <property type="entry name" value="EryCIII-like_C"/>
</dbReference>
<dbReference type="GO" id="GO:0016758">
    <property type="term" value="F:hexosyltransferase activity"/>
    <property type="evidence" value="ECO:0007669"/>
    <property type="project" value="UniProtKB-ARBA"/>
</dbReference>
<dbReference type="AlphaFoldDB" id="D2VWE6"/>
<dbReference type="Pfam" id="PF06722">
    <property type="entry name" value="EryCIII-like_C"/>
    <property type="match status" value="1"/>
</dbReference>
<dbReference type="PANTHER" id="PTHR48050">
    <property type="entry name" value="STEROL 3-BETA-GLUCOSYLTRANSFERASE"/>
    <property type="match status" value="1"/>
</dbReference>
<dbReference type="Proteomes" id="UP000006671">
    <property type="component" value="Unassembled WGS sequence"/>
</dbReference>
<evidence type="ECO:0000313" key="4">
    <source>
        <dbReference type="Proteomes" id="UP000006671"/>
    </source>
</evidence>
<protein>
    <submittedName>
        <fullName evidence="3">Predicted protein</fullName>
    </submittedName>
</protein>
<keyword evidence="4" id="KW-1185">Reference proteome</keyword>
<dbReference type="OrthoDB" id="541972at2759"/>
<name>D2VWE6_NAEGR</name>
<sequence length="485" mass="54926">MRNFGVLTIGTRGDFQPMFAFALELQQQLVDDQVYLIASEIYRNNYESILQQSNKLAARLQFRGLSGNPKETMQDPRTQQALKTGDYATLMALTARPGQILMEKSTNDMFELVKEIKFDGLITCSMGMPIIWMLSEKYEIPIAYLGLVPEAPTSDFPFCVISPVSLGSPEKNLASYDSVYKGSAARSEEMINNQRMSLGLEKLKGKDWLSLKEDHDMPICYAFSKMAFGGKTPNGYRDNINLIGYLELKLENEKLESEIEEFVKDGKEKPIFLSFGSMPAPDPFQLFELTHHVLSVNANRRVILSCGWTEMDQVLKDLNERKFEHNQDKFSNEESGKYTNLIQQLKQFMQEDRLLIIKEAPYYLLFPKCSCIAHHCGAGTTGTALIAGIPQIPLPVFMDQPFWAQRMHDLGVASPPIPFKDITNEKINSSIEFVLESDESQRIKERASEIKNQIAKEDVNPLSRSVDCILDSLLGDKPFIVPKLL</sequence>
<dbReference type="GO" id="GO:0008194">
    <property type="term" value="F:UDP-glycosyltransferase activity"/>
    <property type="evidence" value="ECO:0007669"/>
    <property type="project" value="InterPro"/>
</dbReference>
<feature type="domain" description="Erythromycin biosynthesis protein CIII-like C-terminal" evidence="2">
    <location>
        <begin position="359"/>
        <end position="455"/>
    </location>
</feature>
<dbReference type="PANTHER" id="PTHR48050:SF13">
    <property type="entry name" value="STEROL 3-BETA-GLUCOSYLTRANSFERASE UGT80A2"/>
    <property type="match status" value="1"/>
</dbReference>
<organism evidence="4">
    <name type="scientific">Naegleria gruberi</name>
    <name type="common">Amoeba</name>
    <dbReference type="NCBI Taxonomy" id="5762"/>
    <lineage>
        <taxon>Eukaryota</taxon>
        <taxon>Discoba</taxon>
        <taxon>Heterolobosea</taxon>
        <taxon>Tetramitia</taxon>
        <taxon>Eutetramitia</taxon>
        <taxon>Vahlkampfiidae</taxon>
        <taxon>Naegleria</taxon>
    </lineage>
</organism>
<dbReference type="InterPro" id="IPR002213">
    <property type="entry name" value="UDP_glucos_trans"/>
</dbReference>
<dbReference type="EMBL" id="GG738904">
    <property type="protein sequence ID" value="EFC38823.1"/>
    <property type="molecule type" value="Genomic_DNA"/>
</dbReference>
<dbReference type="RefSeq" id="XP_002671567.1">
    <property type="nucleotide sequence ID" value="XM_002671521.1"/>
</dbReference>
<dbReference type="OMA" id="WAQMNTT"/>
<evidence type="ECO:0000259" key="2">
    <source>
        <dbReference type="Pfam" id="PF06722"/>
    </source>
</evidence>
<dbReference type="KEGG" id="ngr:NAEGRDRAFT_73354"/>
<gene>
    <name evidence="3" type="ORF">NAEGRDRAFT_73354</name>
</gene>
<evidence type="ECO:0000313" key="3">
    <source>
        <dbReference type="EMBL" id="EFC38823.1"/>
    </source>
</evidence>
<dbReference type="Gene3D" id="3.40.50.2000">
    <property type="entry name" value="Glycogen Phosphorylase B"/>
    <property type="match status" value="2"/>
</dbReference>
<dbReference type="GeneID" id="8853736"/>
<dbReference type="CDD" id="cd03784">
    <property type="entry name" value="GT1_Gtf-like"/>
    <property type="match status" value="1"/>
</dbReference>
<keyword evidence="1" id="KW-0808">Transferase</keyword>
<reference evidence="3 4" key="1">
    <citation type="journal article" date="2010" name="Cell">
        <title>The genome of Naegleria gruberi illuminates early eukaryotic versatility.</title>
        <authorList>
            <person name="Fritz-Laylin L.K."/>
            <person name="Prochnik S.E."/>
            <person name="Ginger M.L."/>
            <person name="Dacks J.B."/>
            <person name="Carpenter M.L."/>
            <person name="Field M.C."/>
            <person name="Kuo A."/>
            <person name="Paredez A."/>
            <person name="Chapman J."/>
            <person name="Pham J."/>
            <person name="Shu S."/>
            <person name="Neupane R."/>
            <person name="Cipriano M."/>
            <person name="Mancuso J."/>
            <person name="Tu H."/>
            <person name="Salamov A."/>
            <person name="Lindquist E."/>
            <person name="Shapiro H."/>
            <person name="Lucas S."/>
            <person name="Grigoriev I.V."/>
            <person name="Cande W.Z."/>
            <person name="Fulton C."/>
            <person name="Rokhsar D.S."/>
            <person name="Dawson S.C."/>
        </authorList>
    </citation>
    <scope>NUCLEOTIDE SEQUENCE [LARGE SCALE GENOMIC DNA]</scope>
    <source>
        <strain evidence="3 4">NEG-M</strain>
    </source>
</reference>
<dbReference type="InterPro" id="IPR050426">
    <property type="entry name" value="Glycosyltransferase_28"/>
</dbReference>
<proteinExistence type="predicted"/>
<evidence type="ECO:0000256" key="1">
    <source>
        <dbReference type="ARBA" id="ARBA00022679"/>
    </source>
</evidence>
<accession>D2VWE6</accession>
<dbReference type="VEuPathDB" id="AmoebaDB:NAEGRDRAFT_73354"/>
<dbReference type="InParanoid" id="D2VWE6"/>
<dbReference type="eggNOG" id="KOG1192">
    <property type="taxonomic scope" value="Eukaryota"/>
</dbReference>